<dbReference type="AlphaFoldDB" id="A0AAN6TGX6"/>
<evidence type="ECO:0000313" key="1">
    <source>
        <dbReference type="EMBL" id="KAK4114193.1"/>
    </source>
</evidence>
<sequence length="164" mass="18350">MARLFISQLGLVPSKGHCRPLKALRRLRTKLQRAVRERRNSPLSHTVTSALPTRAEILTSRFCHPTGLANRGVATMLGEFRLGSYLSFATPLSQPVAAAPNVDNPENGLQAQVDEFREALPRIVENMVGDKIAPLLLSIEQLKQEVTSMKQFLEERPLWCPLQQ</sequence>
<comment type="caution">
    <text evidence="1">The sequence shown here is derived from an EMBL/GenBank/DDBJ whole genome shotgun (WGS) entry which is preliminary data.</text>
</comment>
<reference evidence="1" key="1">
    <citation type="journal article" date="2023" name="Mol. Phylogenet. Evol.">
        <title>Genome-scale phylogeny and comparative genomics of the fungal order Sordariales.</title>
        <authorList>
            <person name="Hensen N."/>
            <person name="Bonometti L."/>
            <person name="Westerberg I."/>
            <person name="Brannstrom I.O."/>
            <person name="Guillou S."/>
            <person name="Cros-Aarteil S."/>
            <person name="Calhoun S."/>
            <person name="Haridas S."/>
            <person name="Kuo A."/>
            <person name="Mondo S."/>
            <person name="Pangilinan J."/>
            <person name="Riley R."/>
            <person name="LaButti K."/>
            <person name="Andreopoulos B."/>
            <person name="Lipzen A."/>
            <person name="Chen C."/>
            <person name="Yan M."/>
            <person name="Daum C."/>
            <person name="Ng V."/>
            <person name="Clum A."/>
            <person name="Steindorff A."/>
            <person name="Ohm R.A."/>
            <person name="Martin F."/>
            <person name="Silar P."/>
            <person name="Natvig D.O."/>
            <person name="Lalanne C."/>
            <person name="Gautier V."/>
            <person name="Ament-Velasquez S.L."/>
            <person name="Kruys A."/>
            <person name="Hutchinson M.I."/>
            <person name="Powell A.J."/>
            <person name="Barry K."/>
            <person name="Miller A.N."/>
            <person name="Grigoriev I.V."/>
            <person name="Debuchy R."/>
            <person name="Gladieux P."/>
            <person name="Hiltunen Thoren M."/>
            <person name="Johannesson H."/>
        </authorList>
    </citation>
    <scope>NUCLEOTIDE SEQUENCE</scope>
    <source>
        <strain evidence="1">CBS 508.74</strain>
    </source>
</reference>
<keyword evidence="2" id="KW-1185">Reference proteome</keyword>
<reference evidence="1" key="2">
    <citation type="submission" date="2023-05" db="EMBL/GenBank/DDBJ databases">
        <authorList>
            <consortium name="Lawrence Berkeley National Laboratory"/>
            <person name="Steindorff A."/>
            <person name="Hensen N."/>
            <person name="Bonometti L."/>
            <person name="Westerberg I."/>
            <person name="Brannstrom I.O."/>
            <person name="Guillou S."/>
            <person name="Cros-Aarteil S."/>
            <person name="Calhoun S."/>
            <person name="Haridas S."/>
            <person name="Kuo A."/>
            <person name="Mondo S."/>
            <person name="Pangilinan J."/>
            <person name="Riley R."/>
            <person name="Labutti K."/>
            <person name="Andreopoulos B."/>
            <person name="Lipzen A."/>
            <person name="Chen C."/>
            <person name="Yanf M."/>
            <person name="Daum C."/>
            <person name="Ng V."/>
            <person name="Clum A."/>
            <person name="Ohm R."/>
            <person name="Martin F."/>
            <person name="Silar P."/>
            <person name="Natvig D."/>
            <person name="Lalanne C."/>
            <person name="Gautier V."/>
            <person name="Ament-Velasquez S.L."/>
            <person name="Kruys A."/>
            <person name="Hutchinson M.I."/>
            <person name="Powell A.J."/>
            <person name="Barry K."/>
            <person name="Miller A.N."/>
            <person name="Grigoriev I.V."/>
            <person name="Debuchy R."/>
            <person name="Gladieux P."/>
            <person name="Thoren M.H."/>
            <person name="Johannesson H."/>
        </authorList>
    </citation>
    <scope>NUCLEOTIDE SEQUENCE</scope>
    <source>
        <strain evidence="1">CBS 508.74</strain>
    </source>
</reference>
<dbReference type="RefSeq" id="XP_064671763.1">
    <property type="nucleotide sequence ID" value="XM_064810157.1"/>
</dbReference>
<gene>
    <name evidence="1" type="ORF">N656DRAFT_576501</name>
</gene>
<organism evidence="1 2">
    <name type="scientific">Canariomyces notabilis</name>
    <dbReference type="NCBI Taxonomy" id="2074819"/>
    <lineage>
        <taxon>Eukaryota</taxon>
        <taxon>Fungi</taxon>
        <taxon>Dikarya</taxon>
        <taxon>Ascomycota</taxon>
        <taxon>Pezizomycotina</taxon>
        <taxon>Sordariomycetes</taxon>
        <taxon>Sordariomycetidae</taxon>
        <taxon>Sordariales</taxon>
        <taxon>Chaetomiaceae</taxon>
        <taxon>Canariomyces</taxon>
    </lineage>
</organism>
<proteinExistence type="predicted"/>
<name>A0AAN6TGX6_9PEZI</name>
<protein>
    <submittedName>
        <fullName evidence="1">Uncharacterized protein</fullName>
    </submittedName>
</protein>
<dbReference type="GeneID" id="89934282"/>
<dbReference type="EMBL" id="MU853337">
    <property type="protein sequence ID" value="KAK4114193.1"/>
    <property type="molecule type" value="Genomic_DNA"/>
</dbReference>
<accession>A0AAN6TGX6</accession>
<dbReference type="Proteomes" id="UP001302812">
    <property type="component" value="Unassembled WGS sequence"/>
</dbReference>
<evidence type="ECO:0000313" key="2">
    <source>
        <dbReference type="Proteomes" id="UP001302812"/>
    </source>
</evidence>